<accession>A0ABW1NTS3</accession>
<dbReference type="SUPFAM" id="SSF52540">
    <property type="entry name" value="P-loop containing nucleoside triphosphate hydrolases"/>
    <property type="match status" value="1"/>
</dbReference>
<evidence type="ECO:0000313" key="1">
    <source>
        <dbReference type="EMBL" id="MFC6086396.1"/>
    </source>
</evidence>
<dbReference type="Proteomes" id="UP001596137">
    <property type="component" value="Unassembled WGS sequence"/>
</dbReference>
<name>A0ABW1NTS3_9ACTN</name>
<proteinExistence type="predicted"/>
<sequence>MTAEENPFPSVPAARLSGSDDLAPLAGAAAPYVTVETDAIRAVGRQLAAYLDQAPDMPSRGRALAVVGDYGSGKSHIARGLVRGVTAHPTAPLLWMIDEPVWDFGAIYRDRLVNDLKEQKAAFYDVLLDYYSDVTAESLDQSRSLRDIADGLRQRRLDPQAVIDAFTLSETAIRRDLEHRLQVLTEHGKFSSALALLQFPEYQDAVWEWLMGNPPSPVLRERGITTPIDDVSSVFDALAVFAFLYGRAGRRFVLIIDMLEKALEWPRDRRIDFMQAFEKLVNVYVSVGGLMVFCVLPEALSEFRESLHERILPIRPTPLTVPQTMELVARYLRPGRRPDDPGAAEAVAPFLPDSVAYIQGLAGGVPRRVLKLCHHAWSLAAARDGGVPLAIDDVVVRDAVREAFEVATRDDVRAALESVLLTGPWRFEPSSTRFAHRAGHAAEGVDFWIPVGRSGAAVAVLTSDSMVLDDQVDRLKRVVEAARADTGSAPCEVLVVVNGYLAGPLRQRLADLTGNQPIVYSDKHFRRAIQEAIRDAVQRLQNSGRDGELQVLRERMEGLAYQQTNVLDYLQRIDGRVEQINTSSGARLGELFQMLSEAGEIPLPGTTPRRSPAARFRLPQEIQRHFDRAFDMIGLMSGVPATFRQVFSLHDPDAASARPQRLNFTREQFQAVGVAVLLQKLLEAFRDSVGEWVRQVVAGPVGPPPTQEQERRLRVICRSYDITAEMLPVFRLESLAALGPFTDELDPMEQAARSFHRAEAEQALSRLGERVFEATMTSVRP</sequence>
<evidence type="ECO:0008006" key="3">
    <source>
        <dbReference type="Google" id="ProtNLM"/>
    </source>
</evidence>
<protein>
    <recommendedName>
        <fullName evidence="3">AAA+ ATPase domain-containing protein</fullName>
    </recommendedName>
</protein>
<dbReference type="EMBL" id="JBHSRF010000085">
    <property type="protein sequence ID" value="MFC6086396.1"/>
    <property type="molecule type" value="Genomic_DNA"/>
</dbReference>
<organism evidence="1 2">
    <name type="scientific">Sphaerisporangium aureirubrum</name>
    <dbReference type="NCBI Taxonomy" id="1544736"/>
    <lineage>
        <taxon>Bacteria</taxon>
        <taxon>Bacillati</taxon>
        <taxon>Actinomycetota</taxon>
        <taxon>Actinomycetes</taxon>
        <taxon>Streptosporangiales</taxon>
        <taxon>Streptosporangiaceae</taxon>
        <taxon>Sphaerisporangium</taxon>
    </lineage>
</organism>
<keyword evidence="2" id="KW-1185">Reference proteome</keyword>
<dbReference type="RefSeq" id="WP_380761542.1">
    <property type="nucleotide sequence ID" value="NZ_JBHSRF010000085.1"/>
</dbReference>
<gene>
    <name evidence="1" type="ORF">ACFP1K_34860</name>
</gene>
<comment type="caution">
    <text evidence="1">The sequence shown here is derived from an EMBL/GenBank/DDBJ whole genome shotgun (WGS) entry which is preliminary data.</text>
</comment>
<dbReference type="InterPro" id="IPR027417">
    <property type="entry name" value="P-loop_NTPase"/>
</dbReference>
<evidence type="ECO:0000313" key="2">
    <source>
        <dbReference type="Proteomes" id="UP001596137"/>
    </source>
</evidence>
<reference evidence="2" key="1">
    <citation type="journal article" date="2019" name="Int. J. Syst. Evol. Microbiol.">
        <title>The Global Catalogue of Microorganisms (GCM) 10K type strain sequencing project: providing services to taxonomists for standard genome sequencing and annotation.</title>
        <authorList>
            <consortium name="The Broad Institute Genomics Platform"/>
            <consortium name="The Broad Institute Genome Sequencing Center for Infectious Disease"/>
            <person name="Wu L."/>
            <person name="Ma J."/>
        </authorList>
    </citation>
    <scope>NUCLEOTIDE SEQUENCE [LARGE SCALE GENOMIC DNA]</scope>
    <source>
        <strain evidence="2">JCM 30346</strain>
    </source>
</reference>